<dbReference type="SUPFAM" id="SSF54593">
    <property type="entry name" value="Glyoxalase/Bleomycin resistance protein/Dihydroxybiphenyl dioxygenase"/>
    <property type="match status" value="1"/>
</dbReference>
<name>A0AA35RWF8_GEOBA</name>
<dbReference type="Proteomes" id="UP001174909">
    <property type="component" value="Unassembled WGS sequence"/>
</dbReference>
<keyword evidence="3" id="KW-1185">Reference proteome</keyword>
<dbReference type="InterPro" id="IPR004360">
    <property type="entry name" value="Glyas_Fos-R_dOase_dom"/>
</dbReference>
<protein>
    <recommendedName>
        <fullName evidence="1">Glyoxalase/fosfomycin resistance/dioxygenase domain-containing protein</fullName>
    </recommendedName>
</protein>
<evidence type="ECO:0000313" key="3">
    <source>
        <dbReference type="Proteomes" id="UP001174909"/>
    </source>
</evidence>
<dbReference type="EMBL" id="CASHTH010001693">
    <property type="protein sequence ID" value="CAI8018514.1"/>
    <property type="molecule type" value="Genomic_DNA"/>
</dbReference>
<dbReference type="InterPro" id="IPR029068">
    <property type="entry name" value="Glyas_Bleomycin-R_OHBP_Dase"/>
</dbReference>
<accession>A0AA35RWF8</accession>
<dbReference type="AlphaFoldDB" id="A0AA35RWF8"/>
<reference evidence="2" key="1">
    <citation type="submission" date="2023-03" db="EMBL/GenBank/DDBJ databases">
        <authorList>
            <person name="Steffen K."/>
            <person name="Cardenas P."/>
        </authorList>
    </citation>
    <scope>NUCLEOTIDE SEQUENCE</scope>
</reference>
<feature type="domain" description="Glyoxalase/fosfomycin resistance/dioxygenase" evidence="1">
    <location>
        <begin position="36"/>
        <end position="91"/>
    </location>
</feature>
<evidence type="ECO:0000313" key="2">
    <source>
        <dbReference type="EMBL" id="CAI8018514.1"/>
    </source>
</evidence>
<gene>
    <name evidence="2" type="ORF">GBAR_LOCUS11233</name>
</gene>
<sequence length="131" mass="15238">MIADENMERGMCFMSSDPVSEHHEFVVMKGRKAEQDTNVIQQISFKVPTIQDMREYKAKLEEEDITIERIVSHGNAFGMYFFDPEGNRVELYYRTGFPVPQPHGDLIDLDRTDEELIADARHLLMTKEPTK</sequence>
<dbReference type="Pfam" id="PF00903">
    <property type="entry name" value="Glyoxalase"/>
    <property type="match status" value="1"/>
</dbReference>
<comment type="caution">
    <text evidence="2">The sequence shown here is derived from an EMBL/GenBank/DDBJ whole genome shotgun (WGS) entry which is preliminary data.</text>
</comment>
<proteinExistence type="predicted"/>
<dbReference type="Gene3D" id="3.10.180.10">
    <property type="entry name" value="2,3-Dihydroxybiphenyl 1,2-Dioxygenase, domain 1"/>
    <property type="match status" value="1"/>
</dbReference>
<evidence type="ECO:0000259" key="1">
    <source>
        <dbReference type="Pfam" id="PF00903"/>
    </source>
</evidence>
<organism evidence="2 3">
    <name type="scientific">Geodia barretti</name>
    <name type="common">Barrett's horny sponge</name>
    <dbReference type="NCBI Taxonomy" id="519541"/>
    <lineage>
        <taxon>Eukaryota</taxon>
        <taxon>Metazoa</taxon>
        <taxon>Porifera</taxon>
        <taxon>Demospongiae</taxon>
        <taxon>Heteroscleromorpha</taxon>
        <taxon>Tetractinellida</taxon>
        <taxon>Astrophorina</taxon>
        <taxon>Geodiidae</taxon>
        <taxon>Geodia</taxon>
    </lineage>
</organism>